<evidence type="ECO:0000313" key="6">
    <source>
        <dbReference type="Proteomes" id="UP000611708"/>
    </source>
</evidence>
<dbReference type="SUPFAM" id="SSF48452">
    <property type="entry name" value="TPR-like"/>
    <property type="match status" value="1"/>
</dbReference>
<reference evidence="5 6" key="1">
    <citation type="submission" date="2020-11" db="EMBL/GenBank/DDBJ databases">
        <authorList>
            <person name="Kim M.K."/>
        </authorList>
    </citation>
    <scope>NUCLEOTIDE SEQUENCE [LARGE SCALE GENOMIC DNA]</scope>
    <source>
        <strain evidence="5 6">BT290</strain>
    </source>
</reference>
<feature type="repeat" description="TPR" evidence="3">
    <location>
        <begin position="105"/>
        <end position="138"/>
    </location>
</feature>
<dbReference type="Pfam" id="PF08241">
    <property type="entry name" value="Methyltransf_11"/>
    <property type="match status" value="1"/>
</dbReference>
<dbReference type="InterPro" id="IPR011990">
    <property type="entry name" value="TPR-like_helical_dom_sf"/>
</dbReference>
<evidence type="ECO:0000256" key="1">
    <source>
        <dbReference type="ARBA" id="ARBA00022737"/>
    </source>
</evidence>
<name>A0ABS0HWE7_9HYPH</name>
<dbReference type="RefSeq" id="WP_196265179.1">
    <property type="nucleotide sequence ID" value="NZ_JADQDN010000012.1"/>
</dbReference>
<dbReference type="SMART" id="SM00028">
    <property type="entry name" value="TPR"/>
    <property type="match status" value="5"/>
</dbReference>
<feature type="repeat" description="TPR" evidence="3">
    <location>
        <begin position="37"/>
        <end position="70"/>
    </location>
</feature>
<feature type="repeat" description="TPR" evidence="3">
    <location>
        <begin position="139"/>
        <end position="172"/>
    </location>
</feature>
<dbReference type="InterPro" id="IPR029063">
    <property type="entry name" value="SAM-dependent_MTases_sf"/>
</dbReference>
<dbReference type="Gene3D" id="3.40.50.150">
    <property type="entry name" value="Vaccinia Virus protein VP39"/>
    <property type="match status" value="1"/>
</dbReference>
<sequence>MTNIHLPDVNVTMALVTSLQASLPDFSRIVDQLGHPSPALRKLGLVHWENGRFETAARTFEAALSLTLDDPDLWRDLASVYSASDRDEQALTAIRTALELNPHSARSWQALASIADRLDDAETAEEAYRRTVALDPKAPAAHLGLGLLLFRKKQYQEALAAVRNSVALDPVNGLAHFALGHLCFITCDFAGCARAFDEATQLTLELDPPTRKKRARALTFQTMIEGRVREALRNYNEIAGEDCEDLDIIVRDAFSVLSASGHLEAAAEIGRMRLAQEPDDPVRRYLLDAVLGRSMTAAPAEYIETYFDQFAPQFDSKLLTTLRYDGPRQMTKLVAGHRTGFNHMLDLGCGTGLASEELLRLGPTLIGVDISSGMLTEAEKRGGYTELVKSEAVAYLEATPSRFDLIFAADSLIYFGDLGPILRAAADAMVQGGLFALSIEVVAGDGFILQPSGRFAHAPEYLKAVASDFTILETLEGNIRLEAGRPVAGLYVIMERR</sequence>
<feature type="repeat" description="TPR" evidence="3">
    <location>
        <begin position="71"/>
        <end position="104"/>
    </location>
</feature>
<feature type="domain" description="Methyltransferase type 11" evidence="4">
    <location>
        <begin position="345"/>
        <end position="436"/>
    </location>
</feature>
<comment type="caution">
    <text evidence="5">The sequence shown here is derived from an EMBL/GenBank/DDBJ whole genome shotgun (WGS) entry which is preliminary data.</text>
</comment>
<dbReference type="Proteomes" id="UP000611708">
    <property type="component" value="Unassembled WGS sequence"/>
</dbReference>
<dbReference type="InterPro" id="IPR013216">
    <property type="entry name" value="Methyltransf_11"/>
</dbReference>
<dbReference type="SUPFAM" id="SSF53335">
    <property type="entry name" value="S-adenosyl-L-methionine-dependent methyltransferases"/>
    <property type="match status" value="1"/>
</dbReference>
<dbReference type="PROSITE" id="PS50005">
    <property type="entry name" value="TPR"/>
    <property type="match status" value="4"/>
</dbReference>
<dbReference type="CDD" id="cd02440">
    <property type="entry name" value="AdoMet_MTases"/>
    <property type="match status" value="1"/>
</dbReference>
<keyword evidence="2 3" id="KW-0802">TPR repeat</keyword>
<gene>
    <name evidence="5" type="ORF">I2H36_17440</name>
</gene>
<dbReference type="Gene3D" id="1.25.40.10">
    <property type="entry name" value="Tetratricopeptide repeat domain"/>
    <property type="match status" value="1"/>
</dbReference>
<evidence type="ECO:0000313" key="5">
    <source>
        <dbReference type="EMBL" id="MBF9197824.1"/>
    </source>
</evidence>
<dbReference type="InterPro" id="IPR019734">
    <property type="entry name" value="TPR_rpt"/>
</dbReference>
<proteinExistence type="predicted"/>
<dbReference type="PANTHER" id="PTHR44227">
    <property type="match status" value="1"/>
</dbReference>
<dbReference type="Pfam" id="PF13432">
    <property type="entry name" value="TPR_16"/>
    <property type="match status" value="2"/>
</dbReference>
<dbReference type="EMBL" id="JADQDN010000012">
    <property type="protein sequence ID" value="MBF9197824.1"/>
    <property type="molecule type" value="Genomic_DNA"/>
</dbReference>
<keyword evidence="6" id="KW-1185">Reference proteome</keyword>
<accession>A0ABS0HWE7</accession>
<organism evidence="5 6">
    <name type="scientific">Microvirga terrestris</name>
    <dbReference type="NCBI Taxonomy" id="2791024"/>
    <lineage>
        <taxon>Bacteria</taxon>
        <taxon>Pseudomonadati</taxon>
        <taxon>Pseudomonadota</taxon>
        <taxon>Alphaproteobacteria</taxon>
        <taxon>Hyphomicrobiales</taxon>
        <taxon>Methylobacteriaceae</taxon>
        <taxon>Microvirga</taxon>
    </lineage>
</organism>
<protein>
    <submittedName>
        <fullName evidence="5">Tetratricopeptide repeat protein</fullName>
    </submittedName>
</protein>
<evidence type="ECO:0000256" key="3">
    <source>
        <dbReference type="PROSITE-ProRule" id="PRU00339"/>
    </source>
</evidence>
<keyword evidence="1" id="KW-0677">Repeat</keyword>
<evidence type="ECO:0000256" key="2">
    <source>
        <dbReference type="ARBA" id="ARBA00022803"/>
    </source>
</evidence>
<dbReference type="InterPro" id="IPR052346">
    <property type="entry name" value="O-mannosyl-transferase_TMTC"/>
</dbReference>
<dbReference type="PANTHER" id="PTHR44227:SF3">
    <property type="entry name" value="PROTEIN O-MANNOSYL-TRANSFERASE TMTC4"/>
    <property type="match status" value="1"/>
</dbReference>
<evidence type="ECO:0000259" key="4">
    <source>
        <dbReference type="Pfam" id="PF08241"/>
    </source>
</evidence>